<organism evidence="2 3">
    <name type="scientific">Toxocara canis</name>
    <name type="common">Canine roundworm</name>
    <dbReference type="NCBI Taxonomy" id="6265"/>
    <lineage>
        <taxon>Eukaryota</taxon>
        <taxon>Metazoa</taxon>
        <taxon>Ecdysozoa</taxon>
        <taxon>Nematoda</taxon>
        <taxon>Chromadorea</taxon>
        <taxon>Rhabditida</taxon>
        <taxon>Spirurina</taxon>
        <taxon>Ascaridomorpha</taxon>
        <taxon>Ascaridoidea</taxon>
        <taxon>Toxocaridae</taxon>
        <taxon>Toxocara</taxon>
    </lineage>
</organism>
<evidence type="ECO:0000313" key="2">
    <source>
        <dbReference type="Proteomes" id="UP000050794"/>
    </source>
</evidence>
<dbReference type="WBParaSite" id="TCNE_0001912201-mRNA-1">
    <property type="protein sequence ID" value="TCNE_0001912201-mRNA-1"/>
    <property type="gene ID" value="TCNE_0001912201"/>
</dbReference>
<dbReference type="AlphaFoldDB" id="A0A183VEE8"/>
<proteinExistence type="predicted"/>
<reference evidence="3" key="1">
    <citation type="submission" date="2016-06" db="UniProtKB">
        <authorList>
            <consortium name="WormBaseParasite"/>
        </authorList>
    </citation>
    <scope>IDENTIFICATION</scope>
</reference>
<evidence type="ECO:0000256" key="1">
    <source>
        <dbReference type="SAM" id="MobiDB-lite"/>
    </source>
</evidence>
<name>A0A183VEE8_TOXCA</name>
<accession>A0A183VEE8</accession>
<keyword evidence="2" id="KW-1185">Reference proteome</keyword>
<evidence type="ECO:0000313" key="3">
    <source>
        <dbReference type="WBParaSite" id="TCNE_0001912201-mRNA-1"/>
    </source>
</evidence>
<feature type="compositionally biased region" description="Basic and acidic residues" evidence="1">
    <location>
        <begin position="39"/>
        <end position="49"/>
    </location>
</feature>
<feature type="region of interest" description="Disordered" evidence="1">
    <location>
        <begin position="39"/>
        <end position="81"/>
    </location>
</feature>
<protein>
    <submittedName>
        <fullName evidence="3">RUN domain-containing protein</fullName>
    </submittedName>
</protein>
<dbReference type="Proteomes" id="UP000050794">
    <property type="component" value="Unassembled WGS sequence"/>
</dbReference>
<sequence length="226" mass="24136">LVQHESKALIDCGRSAEMLDLVRIIEPLGDLLRRVQMHQNDDQEPKDSSYDSYIPSSPEFTDDTTAISTGSRDKENEENTEADLDIAMANRLPPEEEGVSANDTHDSDHETAISCFGDLANTGEASTPKRARCGIPSVMSEPVLSLMGKAPTSSCSLSSLNSVKCGIPSVMSEPVLSLMGKAPTSSCSLSSLNSVNSVTQTSEGDPCCFEESEAAKASFRLSDVIL</sequence>